<reference evidence="3" key="1">
    <citation type="submission" date="2017-06" db="EMBL/GenBank/DDBJ databases">
        <title>Capnocytophaga spp. assemblies.</title>
        <authorList>
            <person name="Gulvik C.A."/>
        </authorList>
    </citation>
    <scope>NUCLEOTIDE SEQUENCE [LARGE SCALE GENOMIC DNA]</scope>
    <source>
        <strain evidence="3">H5594</strain>
    </source>
</reference>
<feature type="transmembrane region" description="Helical" evidence="1">
    <location>
        <begin position="112"/>
        <end position="132"/>
    </location>
</feature>
<dbReference type="EMBL" id="CP022388">
    <property type="protein sequence ID" value="ATA92597.1"/>
    <property type="molecule type" value="Genomic_DNA"/>
</dbReference>
<accession>A0A250G8S6</accession>
<sequence length="193" mass="22881">MNEFLLLEKMKKIILGIVILVVFLSYGQEVAVTHQETNWLSGIFDFFLKIKNGLMLLLFSICAAFLYVLGWFFGLNYKEISVYFNLYFQTIVPIVIGVYFVGKYFINKRLNIFSLLTIVMLVGNIYLLLWVYKRYPIVKINYSFNKCVADLQWLAKYFKTQYVDVNIYIFVVGFILNIALYLLFYRLSNYLKK</sequence>
<feature type="transmembrane region" description="Helical" evidence="1">
    <location>
        <begin position="54"/>
        <end position="74"/>
    </location>
</feature>
<keyword evidence="1" id="KW-0812">Transmembrane</keyword>
<keyword evidence="1" id="KW-1133">Transmembrane helix</keyword>
<organism evidence="2 3">
    <name type="scientific">Capnocytophaga canimorsus</name>
    <dbReference type="NCBI Taxonomy" id="28188"/>
    <lineage>
        <taxon>Bacteria</taxon>
        <taxon>Pseudomonadati</taxon>
        <taxon>Bacteroidota</taxon>
        <taxon>Flavobacteriia</taxon>
        <taxon>Flavobacteriales</taxon>
        <taxon>Flavobacteriaceae</taxon>
        <taxon>Capnocytophaga</taxon>
    </lineage>
</organism>
<feature type="transmembrane region" description="Helical" evidence="1">
    <location>
        <begin position="165"/>
        <end position="184"/>
    </location>
</feature>
<keyword evidence="1" id="KW-0472">Membrane</keyword>
<dbReference type="AlphaFoldDB" id="A0A250G8S6"/>
<protein>
    <submittedName>
        <fullName evidence="2">Uncharacterized protein</fullName>
    </submittedName>
</protein>
<gene>
    <name evidence="2" type="ORF">CGC56_10765</name>
</gene>
<evidence type="ECO:0000313" key="2">
    <source>
        <dbReference type="EMBL" id="ATA92597.1"/>
    </source>
</evidence>
<dbReference type="Proteomes" id="UP000243136">
    <property type="component" value="Chromosome"/>
</dbReference>
<feature type="transmembrane region" description="Helical" evidence="1">
    <location>
        <begin position="86"/>
        <end position="106"/>
    </location>
</feature>
<evidence type="ECO:0000313" key="3">
    <source>
        <dbReference type="Proteomes" id="UP000243136"/>
    </source>
</evidence>
<name>A0A250G8S6_9FLAO</name>
<dbReference type="RefSeq" id="WP_095917807.1">
    <property type="nucleotide sequence ID" value="NZ_CP022388.1"/>
</dbReference>
<evidence type="ECO:0000256" key="1">
    <source>
        <dbReference type="SAM" id="Phobius"/>
    </source>
</evidence>
<proteinExistence type="predicted"/>